<keyword evidence="2" id="KW-0732">Signal</keyword>
<keyword evidence="4" id="KW-1185">Reference proteome</keyword>
<reference evidence="3 4" key="1">
    <citation type="submission" date="2024-09" db="EMBL/GenBank/DDBJ databases">
        <title>Rethinking Asexuality: The Enigmatic Case of Functional Sexual Genes in Lepraria (Stereocaulaceae).</title>
        <authorList>
            <person name="Doellman M."/>
            <person name="Sun Y."/>
            <person name="Barcenas-Pena A."/>
            <person name="Lumbsch H.T."/>
            <person name="Grewe F."/>
        </authorList>
    </citation>
    <scope>NUCLEOTIDE SEQUENCE [LARGE SCALE GENOMIC DNA]</scope>
    <source>
        <strain evidence="3 4">Mercado 3170</strain>
    </source>
</reference>
<sequence>MAKGICIVSSVMMPLFCALFKEVAALPASPLWTKATMPELPSRTSTIIDSDATKSPEPYQYQNVILRTSFFGQAIPEIELKSTLFGARLIVNKVQDHRVDEALPNNRFEYQCPGSNMLIAIDAQAHEQITWWGFSQVLRALQGFMTAIRPCKKPRLEPSKVHSLNGTLHFPRIQDGAPIVSGPERRLTAWPVPGTDIEFIFTIFGNPIVPRDLFNLLRATQAEIAAAVRTKTLYRIRNNHFHYINHEHSLAIYIVAYDNEAMTWSELGLILNGLSLFCSEGHSRGLVFEINVFDHMIGFGMLQPFSDSRGATTVIKRAFVPTLPLPSSTIASACVVYPVPGTPMTLYISPFGQTDISLAETSAALTGALREIYPHLARERGQAIPDNEWSYGDGMTDVWLSVLVWSGRTLSWQQLSWVVFGLLQWMTGPGRSNFKTVLVDFNVQGEGFLGIGALRTQGLPTENAKRTAKVMANEIAKSCASDVERRSTTTNKTVPLPYRKAMASVSQGKDETLLLPWPIPLEQSGLKNASSASSIPTKVITLHPTKTTTFGDRLDPFRIPNTPIILYFNTLPTPIPAARVAELWTGAQHAIEVHVQIQPDDPISPASFSYHLEYSGNREIISFFMHPEPNHQLTWLQLRQIMLGVQIVMTGRGTASHMLALEITVGIGGLGIVANGLVRYIKIQ</sequence>
<protein>
    <submittedName>
        <fullName evidence="3">Uncharacterized protein</fullName>
    </submittedName>
</protein>
<feature type="chain" id="PRO_5045833579" evidence="2">
    <location>
        <begin position="26"/>
        <end position="684"/>
    </location>
</feature>
<keyword evidence="1" id="KW-1133">Transmembrane helix</keyword>
<feature type="transmembrane region" description="Helical" evidence="1">
    <location>
        <begin position="658"/>
        <end position="678"/>
    </location>
</feature>
<dbReference type="EMBL" id="JBEFKJ010000047">
    <property type="protein sequence ID" value="KAL2036922.1"/>
    <property type="molecule type" value="Genomic_DNA"/>
</dbReference>
<evidence type="ECO:0000313" key="4">
    <source>
        <dbReference type="Proteomes" id="UP001590950"/>
    </source>
</evidence>
<accession>A0ABR3ZTR8</accession>
<dbReference type="Proteomes" id="UP001590950">
    <property type="component" value="Unassembled WGS sequence"/>
</dbReference>
<proteinExistence type="predicted"/>
<evidence type="ECO:0000256" key="1">
    <source>
        <dbReference type="SAM" id="Phobius"/>
    </source>
</evidence>
<keyword evidence="1" id="KW-0812">Transmembrane</keyword>
<keyword evidence="1" id="KW-0472">Membrane</keyword>
<evidence type="ECO:0000313" key="3">
    <source>
        <dbReference type="EMBL" id="KAL2036922.1"/>
    </source>
</evidence>
<organism evidence="3 4">
    <name type="scientific">Stereocaulon virgatum</name>
    <dbReference type="NCBI Taxonomy" id="373712"/>
    <lineage>
        <taxon>Eukaryota</taxon>
        <taxon>Fungi</taxon>
        <taxon>Dikarya</taxon>
        <taxon>Ascomycota</taxon>
        <taxon>Pezizomycotina</taxon>
        <taxon>Lecanoromycetes</taxon>
        <taxon>OSLEUM clade</taxon>
        <taxon>Lecanoromycetidae</taxon>
        <taxon>Lecanorales</taxon>
        <taxon>Lecanorineae</taxon>
        <taxon>Stereocaulaceae</taxon>
        <taxon>Stereocaulon</taxon>
    </lineage>
</organism>
<gene>
    <name evidence="3" type="ORF">N7G274_010347</name>
</gene>
<evidence type="ECO:0000256" key="2">
    <source>
        <dbReference type="SAM" id="SignalP"/>
    </source>
</evidence>
<comment type="caution">
    <text evidence="3">The sequence shown here is derived from an EMBL/GenBank/DDBJ whole genome shotgun (WGS) entry which is preliminary data.</text>
</comment>
<feature type="signal peptide" evidence="2">
    <location>
        <begin position="1"/>
        <end position="25"/>
    </location>
</feature>
<name>A0ABR3ZTR8_9LECA</name>